<organism evidence="13 14">
    <name type="scientific">Clytia hemisphaerica</name>
    <dbReference type="NCBI Taxonomy" id="252671"/>
    <lineage>
        <taxon>Eukaryota</taxon>
        <taxon>Metazoa</taxon>
        <taxon>Cnidaria</taxon>
        <taxon>Hydrozoa</taxon>
        <taxon>Hydroidolina</taxon>
        <taxon>Leptothecata</taxon>
        <taxon>Obeliida</taxon>
        <taxon>Clytiidae</taxon>
        <taxon>Clytia</taxon>
    </lineage>
</organism>
<dbReference type="InterPro" id="IPR001645">
    <property type="entry name" value="Folylpolyglutamate_synth"/>
</dbReference>
<evidence type="ECO:0000313" key="13">
    <source>
        <dbReference type="EnsemblMetazoa" id="CLYHEMP020275.1"/>
    </source>
</evidence>
<keyword evidence="5" id="KW-0436">Ligase</keyword>
<dbReference type="GeneID" id="136799658"/>
<dbReference type="PROSITE" id="PS01012">
    <property type="entry name" value="FOLYLPOLYGLU_SYNT_2"/>
    <property type="match status" value="1"/>
</dbReference>
<comment type="similarity">
    <text evidence="2">Belongs to the folylpolyglutamate synthase family.</text>
</comment>
<dbReference type="Gene3D" id="3.90.190.20">
    <property type="entry name" value="Mur ligase, C-terminal domain"/>
    <property type="match status" value="1"/>
</dbReference>
<evidence type="ECO:0000256" key="3">
    <source>
        <dbReference type="ARBA" id="ARBA00013025"/>
    </source>
</evidence>
<dbReference type="Proteomes" id="UP000594262">
    <property type="component" value="Unplaced"/>
</dbReference>
<dbReference type="GO" id="GO:0006730">
    <property type="term" value="P:one-carbon metabolic process"/>
    <property type="evidence" value="ECO:0007669"/>
    <property type="project" value="UniProtKB-KW"/>
</dbReference>
<evidence type="ECO:0000256" key="7">
    <source>
        <dbReference type="ARBA" id="ARBA00022741"/>
    </source>
</evidence>
<dbReference type="PANTHER" id="PTHR11136">
    <property type="entry name" value="FOLYLPOLYGLUTAMATE SYNTHASE-RELATED"/>
    <property type="match status" value="1"/>
</dbReference>
<keyword evidence="4" id="KW-0554">One-carbon metabolism</keyword>
<dbReference type="PANTHER" id="PTHR11136:SF5">
    <property type="entry name" value="FOLYLPOLYGLUTAMATE SYNTHASE, MITOCHONDRIAL"/>
    <property type="match status" value="1"/>
</dbReference>
<keyword evidence="7" id="KW-0547">Nucleotide-binding</keyword>
<evidence type="ECO:0000256" key="9">
    <source>
        <dbReference type="ARBA" id="ARBA00022842"/>
    </source>
</evidence>
<keyword evidence="9" id="KW-0460">Magnesium</keyword>
<dbReference type="NCBIfam" id="TIGR01499">
    <property type="entry name" value="folC"/>
    <property type="match status" value="1"/>
</dbReference>
<evidence type="ECO:0000256" key="11">
    <source>
        <dbReference type="ARBA" id="ARBA00030876"/>
    </source>
</evidence>
<evidence type="ECO:0000256" key="1">
    <source>
        <dbReference type="ARBA" id="ARBA00005150"/>
    </source>
</evidence>
<evidence type="ECO:0000256" key="4">
    <source>
        <dbReference type="ARBA" id="ARBA00022563"/>
    </source>
</evidence>
<dbReference type="RefSeq" id="XP_066912476.1">
    <property type="nucleotide sequence ID" value="XM_067056375.1"/>
</dbReference>
<dbReference type="UniPathway" id="UPA00850"/>
<sequence length="631" mass="72438">MLTRFKVHGTWQQCSIWRVANINNTLTVSQRDFITLEINRKKQIGVNSIRHISSHNRTDLCPGSSYQAQVKDRHYFLMEEKTDERTYEDAIQRLNNLQTNASVLANMKKEKEIGKKHLESLPAMRKFLERSKIDVNKLDRLNIIHVSGTKGKGSVCAFCESILRQYGLKTGFYSSPHLVEVGERIRINGKPLDRDLFTKYFFQLYDRLSETAVEHDGVMPGYFRFLTLMAFHVYLQENVDVAVLEVGLGGTYDCTNVINTPIVCGITKLEIDHAAVLGKEIHQIAAHKAGIMKPDRPAITIEQVKEAEDVLFEKSKEIKTSLYRIPKLKDFQENIEDFGIKGHHQEVNAVMAIQLARVWCYEKQDILQQRCPEKVEELRSIITKSPYENADDESRLGAFNLPPSFIQGLAEAKWLGRCQYYRKDDNFSYFLDGAHTKSSVEAFTSWYQEVSGKYCEGFENISKILVFFITGERDSDIILKKLSVIDFEYVVFCPTIFDEKLTNANSDLTNYNRSRDGRLRKCFELEQKWLLMNVEGEEEQMETTTGLVNSTQKNSQGVSSSKTGVFPSITSAMNWIKYSKEQRDEKPPMNDEYNPDYPIELQHSDHVQVLVTGSLHLVGGILKFLGPKSYQ</sequence>
<proteinExistence type="inferred from homology"/>
<keyword evidence="6" id="KW-0479">Metal-binding</keyword>
<dbReference type="PROSITE" id="PS01011">
    <property type="entry name" value="FOLYLPOLYGLU_SYNT_1"/>
    <property type="match status" value="1"/>
</dbReference>
<name>A0A7M5XAR4_9CNID</name>
<evidence type="ECO:0000256" key="10">
    <source>
        <dbReference type="ARBA" id="ARBA00030592"/>
    </source>
</evidence>
<dbReference type="InterPro" id="IPR018109">
    <property type="entry name" value="Folylpolyglutamate_synth_CS"/>
</dbReference>
<dbReference type="GO" id="GO:0005829">
    <property type="term" value="C:cytosol"/>
    <property type="evidence" value="ECO:0007669"/>
    <property type="project" value="TreeGrafter"/>
</dbReference>
<reference evidence="13" key="1">
    <citation type="submission" date="2021-01" db="UniProtKB">
        <authorList>
            <consortium name="EnsemblMetazoa"/>
        </authorList>
    </citation>
    <scope>IDENTIFICATION</scope>
</reference>
<comment type="pathway">
    <text evidence="1">Cofactor biosynthesis; tetrahydrofolylpolyglutamate biosynthesis.</text>
</comment>
<dbReference type="GO" id="GO:0004326">
    <property type="term" value="F:tetrahydrofolylpolyglutamate synthase activity"/>
    <property type="evidence" value="ECO:0007669"/>
    <property type="project" value="UniProtKB-EC"/>
</dbReference>
<evidence type="ECO:0000256" key="6">
    <source>
        <dbReference type="ARBA" id="ARBA00022723"/>
    </source>
</evidence>
<dbReference type="InterPro" id="IPR036565">
    <property type="entry name" value="Mur-like_cat_sf"/>
</dbReference>
<dbReference type="EC" id="6.3.2.17" evidence="3"/>
<dbReference type="Gene3D" id="3.40.1190.10">
    <property type="entry name" value="Mur-like, catalytic domain"/>
    <property type="match status" value="1"/>
</dbReference>
<evidence type="ECO:0000256" key="2">
    <source>
        <dbReference type="ARBA" id="ARBA00008276"/>
    </source>
</evidence>
<dbReference type="SUPFAM" id="SSF53623">
    <property type="entry name" value="MurD-like peptide ligases, catalytic domain"/>
    <property type="match status" value="1"/>
</dbReference>
<protein>
    <recommendedName>
        <fullName evidence="3">tetrahydrofolate synthase</fullName>
        <ecNumber evidence="3">6.3.2.17</ecNumber>
    </recommendedName>
    <alternativeName>
        <fullName evidence="11">Folylpoly-gamma-glutamate synthetase</fullName>
    </alternativeName>
    <alternativeName>
        <fullName evidence="10">Tetrahydrofolylpolyglutamate synthase</fullName>
    </alternativeName>
</protein>
<dbReference type="GO" id="GO:0046872">
    <property type="term" value="F:metal ion binding"/>
    <property type="evidence" value="ECO:0007669"/>
    <property type="project" value="UniProtKB-KW"/>
</dbReference>
<dbReference type="GO" id="GO:0005739">
    <property type="term" value="C:mitochondrion"/>
    <property type="evidence" value="ECO:0007669"/>
    <property type="project" value="TreeGrafter"/>
</dbReference>
<dbReference type="GO" id="GO:0005524">
    <property type="term" value="F:ATP binding"/>
    <property type="evidence" value="ECO:0007669"/>
    <property type="project" value="UniProtKB-KW"/>
</dbReference>
<evidence type="ECO:0000256" key="12">
    <source>
        <dbReference type="ARBA" id="ARBA00047493"/>
    </source>
</evidence>
<dbReference type="EnsemblMetazoa" id="CLYHEMT020275.1">
    <property type="protein sequence ID" value="CLYHEMP020275.1"/>
    <property type="gene ID" value="CLYHEMG020275"/>
</dbReference>
<dbReference type="InterPro" id="IPR036615">
    <property type="entry name" value="Mur_ligase_C_dom_sf"/>
</dbReference>
<dbReference type="SUPFAM" id="SSF53244">
    <property type="entry name" value="MurD-like peptide ligases, peptide-binding domain"/>
    <property type="match status" value="1"/>
</dbReference>
<dbReference type="OrthoDB" id="5212574at2759"/>
<accession>A0A7M5XAR4</accession>
<evidence type="ECO:0000313" key="14">
    <source>
        <dbReference type="Proteomes" id="UP000594262"/>
    </source>
</evidence>
<keyword evidence="14" id="KW-1185">Reference proteome</keyword>
<evidence type="ECO:0000256" key="5">
    <source>
        <dbReference type="ARBA" id="ARBA00022598"/>
    </source>
</evidence>
<evidence type="ECO:0000256" key="8">
    <source>
        <dbReference type="ARBA" id="ARBA00022840"/>
    </source>
</evidence>
<dbReference type="AlphaFoldDB" id="A0A7M5XAR4"/>
<comment type="catalytic activity">
    <reaction evidence="12">
        <text>(6S)-5,6,7,8-tetrahydrofolyl-(gamma-L-Glu)(n) + L-glutamate + ATP = (6S)-5,6,7,8-tetrahydrofolyl-(gamma-L-Glu)(n+1) + ADP + phosphate + H(+)</text>
        <dbReference type="Rhea" id="RHEA:10580"/>
        <dbReference type="Rhea" id="RHEA-COMP:14738"/>
        <dbReference type="Rhea" id="RHEA-COMP:14740"/>
        <dbReference type="ChEBI" id="CHEBI:15378"/>
        <dbReference type="ChEBI" id="CHEBI:29985"/>
        <dbReference type="ChEBI" id="CHEBI:30616"/>
        <dbReference type="ChEBI" id="CHEBI:43474"/>
        <dbReference type="ChEBI" id="CHEBI:141005"/>
        <dbReference type="ChEBI" id="CHEBI:456216"/>
        <dbReference type="EC" id="6.3.2.17"/>
    </reaction>
</comment>
<keyword evidence="8" id="KW-0067">ATP-binding</keyword>